<proteinExistence type="predicted"/>
<name>A0A101LXG6_PICGL</name>
<dbReference type="EMBL" id="LKAM01000009">
    <property type="protein sequence ID" value="KUM46948.1"/>
    <property type="molecule type" value="Genomic_DNA"/>
</dbReference>
<gene>
    <name evidence="1" type="ORF">ABT39_MTgene6403</name>
</gene>
<protein>
    <submittedName>
        <fullName evidence="1">Uncharacterized protein</fullName>
    </submittedName>
</protein>
<comment type="caution">
    <text evidence="1">The sequence shown here is derived from an EMBL/GenBank/DDBJ whole genome shotgun (WGS) entry which is preliminary data.</text>
</comment>
<keyword evidence="1" id="KW-0496">Mitochondrion</keyword>
<dbReference type="AlphaFoldDB" id="A0A101LXG6"/>
<accession>A0A101LXG6</accession>
<organism evidence="1">
    <name type="scientific">Picea glauca</name>
    <name type="common">White spruce</name>
    <name type="synonym">Pinus glauca</name>
    <dbReference type="NCBI Taxonomy" id="3330"/>
    <lineage>
        <taxon>Eukaryota</taxon>
        <taxon>Viridiplantae</taxon>
        <taxon>Streptophyta</taxon>
        <taxon>Embryophyta</taxon>
        <taxon>Tracheophyta</taxon>
        <taxon>Spermatophyta</taxon>
        <taxon>Pinopsida</taxon>
        <taxon>Pinidae</taxon>
        <taxon>Conifers I</taxon>
        <taxon>Pinales</taxon>
        <taxon>Pinaceae</taxon>
        <taxon>Picea</taxon>
    </lineage>
</organism>
<sequence>MEPLIPIIYPTSSPSQLNKGKEIISHTLSTDYSLDLSYSLVIQTPSDTSHCVHFFSIKQKTSNGGMNTCPLLIPRPNIPPDL</sequence>
<reference evidence="1" key="1">
    <citation type="journal article" date="2015" name="Genome Biol. Evol.">
        <title>Organellar Genomes of White Spruce (Picea glauca): Assembly and Annotation.</title>
        <authorList>
            <person name="Jackman S.D."/>
            <person name="Warren R.L."/>
            <person name="Gibb E.A."/>
            <person name="Vandervalk B.P."/>
            <person name="Mohamadi H."/>
            <person name="Chu J."/>
            <person name="Raymond A."/>
            <person name="Pleasance S."/>
            <person name="Coope R."/>
            <person name="Wildung M.R."/>
            <person name="Ritland C.E."/>
            <person name="Bousquet J."/>
            <person name="Jones S.J."/>
            <person name="Bohlmann J."/>
            <person name="Birol I."/>
        </authorList>
    </citation>
    <scope>NUCLEOTIDE SEQUENCE [LARGE SCALE GENOMIC DNA]</scope>
    <source>
        <tissue evidence="1">Flushing bud</tissue>
    </source>
</reference>
<evidence type="ECO:0000313" key="1">
    <source>
        <dbReference type="EMBL" id="KUM46948.1"/>
    </source>
</evidence>
<geneLocation type="mitochondrion" evidence="1"/>